<evidence type="ECO:0000256" key="9">
    <source>
        <dbReference type="PIRSR" id="PIRSR630616-2"/>
    </source>
</evidence>
<keyword evidence="5 9" id="KW-0067">ATP-binding</keyword>
<evidence type="ECO:0000256" key="2">
    <source>
        <dbReference type="ARBA" id="ARBA00022679"/>
    </source>
</evidence>
<comment type="similarity">
    <text evidence="13">Belongs to the protein kinase superfamily. Ser/Thr protein kinase family. Aurora subfamily.</text>
</comment>
<evidence type="ECO:0000256" key="7">
    <source>
        <dbReference type="ARBA" id="ARBA00048679"/>
    </source>
</evidence>
<comment type="catalytic activity">
    <reaction evidence="7 13">
        <text>L-seryl-[protein] + ATP = O-phospho-L-seryl-[protein] + ADP + H(+)</text>
        <dbReference type="Rhea" id="RHEA:17989"/>
        <dbReference type="Rhea" id="RHEA-COMP:9863"/>
        <dbReference type="Rhea" id="RHEA-COMP:11604"/>
        <dbReference type="ChEBI" id="CHEBI:15378"/>
        <dbReference type="ChEBI" id="CHEBI:29999"/>
        <dbReference type="ChEBI" id="CHEBI:30616"/>
        <dbReference type="ChEBI" id="CHEBI:83421"/>
        <dbReference type="ChEBI" id="CHEBI:456216"/>
        <dbReference type="EC" id="2.7.11.1"/>
    </reaction>
</comment>
<feature type="cross-link" description="Glycyl lysine isopeptide (Lys-Gly) (interchain with G-Cter in SUMO2)" evidence="10">
    <location>
        <position position="170"/>
    </location>
</feature>
<dbReference type="PANTHER" id="PTHR24350">
    <property type="entry name" value="SERINE/THREONINE-PROTEIN KINASE IAL-RELATED"/>
    <property type="match status" value="1"/>
</dbReference>
<dbReference type="CDD" id="cd14007">
    <property type="entry name" value="STKc_Aurora"/>
    <property type="match status" value="1"/>
</dbReference>
<keyword evidence="3 9" id="KW-0547">Nucleotide-binding</keyword>
<accession>A0A1W0A3I2</accession>
<dbReference type="PROSITE" id="PS00108">
    <property type="entry name" value="PROTEIN_KINASE_ST"/>
    <property type="match status" value="1"/>
</dbReference>
<gene>
    <name evidence="16" type="ORF">THRCLA_03043</name>
</gene>
<evidence type="ECO:0000256" key="8">
    <source>
        <dbReference type="PIRSR" id="PIRSR630616-1"/>
    </source>
</evidence>
<dbReference type="InterPro" id="IPR000719">
    <property type="entry name" value="Prot_kinase_dom"/>
</dbReference>
<dbReference type="SMART" id="SM00220">
    <property type="entry name" value="S_TKc"/>
    <property type="match status" value="1"/>
</dbReference>
<keyword evidence="2 13" id="KW-0808">Transferase</keyword>
<keyword evidence="4 13" id="KW-0418">Kinase</keyword>
<evidence type="ECO:0000256" key="1">
    <source>
        <dbReference type="ARBA" id="ARBA00022527"/>
    </source>
</evidence>
<dbReference type="Gene3D" id="1.10.510.10">
    <property type="entry name" value="Transferase(Phosphotransferase) domain 1"/>
    <property type="match status" value="1"/>
</dbReference>
<dbReference type="InterPro" id="IPR011009">
    <property type="entry name" value="Kinase-like_dom_sf"/>
</dbReference>
<feature type="domain" description="Protein kinase" evidence="15">
    <location>
        <begin position="43"/>
        <end position="297"/>
    </location>
</feature>
<dbReference type="FunFam" id="3.30.200.20:FF:000042">
    <property type="entry name" value="Aurora kinase A"/>
    <property type="match status" value="1"/>
</dbReference>
<evidence type="ECO:0000256" key="14">
    <source>
        <dbReference type="SAM" id="MobiDB-lite"/>
    </source>
</evidence>
<comment type="catalytic activity">
    <reaction evidence="6 13">
        <text>L-threonyl-[protein] + ATP = O-phospho-L-threonyl-[protein] + ADP + H(+)</text>
        <dbReference type="Rhea" id="RHEA:46608"/>
        <dbReference type="Rhea" id="RHEA-COMP:11060"/>
        <dbReference type="Rhea" id="RHEA-COMP:11605"/>
        <dbReference type="ChEBI" id="CHEBI:15378"/>
        <dbReference type="ChEBI" id="CHEBI:30013"/>
        <dbReference type="ChEBI" id="CHEBI:30616"/>
        <dbReference type="ChEBI" id="CHEBI:61977"/>
        <dbReference type="ChEBI" id="CHEBI:456216"/>
        <dbReference type="EC" id="2.7.11.1"/>
    </reaction>
</comment>
<feature type="binding site" evidence="9">
    <location>
        <begin position="172"/>
        <end position="173"/>
    </location>
    <ligand>
        <name>ATP</name>
        <dbReference type="ChEBI" id="CHEBI:30616"/>
    </ligand>
</feature>
<feature type="binding site" evidence="9">
    <location>
        <position position="186"/>
    </location>
    <ligand>
        <name>ATP</name>
        <dbReference type="ChEBI" id="CHEBI:30616"/>
    </ligand>
</feature>
<dbReference type="InterPro" id="IPR008271">
    <property type="entry name" value="Ser/Thr_kinase_AS"/>
</dbReference>
<evidence type="ECO:0000256" key="10">
    <source>
        <dbReference type="PIRSR" id="PIRSR630616-3"/>
    </source>
</evidence>
<dbReference type="OrthoDB" id="377346at2759"/>
<dbReference type="SUPFAM" id="SSF56112">
    <property type="entry name" value="Protein kinase-like (PK-like)"/>
    <property type="match status" value="1"/>
</dbReference>
<organism evidence="16 17">
    <name type="scientific">Thraustotheca clavata</name>
    <dbReference type="NCBI Taxonomy" id="74557"/>
    <lineage>
        <taxon>Eukaryota</taxon>
        <taxon>Sar</taxon>
        <taxon>Stramenopiles</taxon>
        <taxon>Oomycota</taxon>
        <taxon>Saprolegniomycetes</taxon>
        <taxon>Saprolegniales</taxon>
        <taxon>Achlyaceae</taxon>
        <taxon>Thraustotheca</taxon>
    </lineage>
</organism>
<dbReference type="Proteomes" id="UP000243217">
    <property type="component" value="Unassembled WGS sequence"/>
</dbReference>
<dbReference type="FunFam" id="1.10.510.10:FF:000235">
    <property type="entry name" value="Serine/threonine-protein kinase ark1"/>
    <property type="match status" value="1"/>
</dbReference>
<dbReference type="PROSITE" id="PS50011">
    <property type="entry name" value="PROTEIN_KINASE_DOM"/>
    <property type="match status" value="1"/>
</dbReference>
<reference evidence="16 17" key="1">
    <citation type="journal article" date="2014" name="Genome Biol. Evol.">
        <title>The secreted proteins of Achlya hypogyna and Thraustotheca clavata identify the ancestral oomycete secretome and reveal gene acquisitions by horizontal gene transfer.</title>
        <authorList>
            <person name="Misner I."/>
            <person name="Blouin N."/>
            <person name="Leonard G."/>
            <person name="Richards T.A."/>
            <person name="Lane C.E."/>
        </authorList>
    </citation>
    <scope>NUCLEOTIDE SEQUENCE [LARGE SCALE GENOMIC DNA]</scope>
    <source>
        <strain evidence="16 17">ATCC 34112</strain>
    </source>
</reference>
<evidence type="ECO:0000256" key="4">
    <source>
        <dbReference type="ARBA" id="ARBA00022777"/>
    </source>
</evidence>
<feature type="active site" description="Proton acceptor" evidence="8">
    <location>
        <position position="168"/>
    </location>
</feature>
<dbReference type="STRING" id="74557.A0A1W0A3I2"/>
<feature type="compositionally biased region" description="Polar residues" evidence="14">
    <location>
        <begin position="8"/>
        <end position="20"/>
    </location>
</feature>
<dbReference type="InterPro" id="IPR030616">
    <property type="entry name" value="Aur-like"/>
</dbReference>
<keyword evidence="1 12" id="KW-0723">Serine/threonine-protein kinase</keyword>
<dbReference type="AlphaFoldDB" id="A0A1W0A3I2"/>
<feature type="binding site" evidence="9">
    <location>
        <position position="53"/>
    </location>
    <ligand>
        <name>ATP</name>
        <dbReference type="ChEBI" id="CHEBI:30616"/>
    </ligand>
</feature>
<dbReference type="GO" id="GO:0005524">
    <property type="term" value="F:ATP binding"/>
    <property type="evidence" value="ECO:0007669"/>
    <property type="project" value="UniProtKB-UniRule"/>
</dbReference>
<feature type="region of interest" description="Disordered" evidence="14">
    <location>
        <begin position="300"/>
        <end position="332"/>
    </location>
</feature>
<comment type="caution">
    <text evidence="16">The sequence shown here is derived from an EMBL/GenBank/DDBJ whole genome shotgun (WGS) entry which is preliminary data.</text>
</comment>
<dbReference type="GO" id="GO:0004674">
    <property type="term" value="F:protein serine/threonine kinase activity"/>
    <property type="evidence" value="ECO:0007669"/>
    <property type="project" value="UniProtKB-KW"/>
</dbReference>
<protein>
    <recommendedName>
        <fullName evidence="13">Aurora kinase</fullName>
        <ecNumber evidence="13">2.7.11.1</ecNumber>
    </recommendedName>
</protein>
<sequence>MGTDDARTNASAGPVQNNQAEARATAPRVSPRAAPKSWTIQDFDFGRELGRGRFGVVFLAREKSSRKILAIKVLAKEQLHIGGVIQQLKREVEIHSRIRHPHILPLYATFQDESKVYLVLKYAPNGDLFTRLKHAQCGRLDERTAARVMIQLINAIQTCHQHNVVHRDIKPENILLGNDDEVLLADFGWSAANVTAANRRETLCGTLDYLSPEMLDGQKYDASVDIWAIGVLMFELLVGKPAFESNDQSQTSELILNARYRIPLFVSQSAKDLIRRFLKREPSQRITLAEALEHPWIVRNNQERARNSPSAAPRSTNRKPRSSSSSVASSRA</sequence>
<keyword evidence="17" id="KW-1185">Reference proteome</keyword>
<evidence type="ECO:0000256" key="3">
    <source>
        <dbReference type="ARBA" id="ARBA00022741"/>
    </source>
</evidence>
<dbReference type="EC" id="2.7.11.1" evidence="13"/>
<feature type="region of interest" description="Disordered" evidence="14">
    <location>
        <begin position="1"/>
        <end position="33"/>
    </location>
</feature>
<name>A0A1W0A3I2_9STRA</name>
<evidence type="ECO:0000256" key="11">
    <source>
        <dbReference type="PROSITE-ProRule" id="PRU10141"/>
    </source>
</evidence>
<dbReference type="InterPro" id="IPR017441">
    <property type="entry name" value="Protein_kinase_ATP_BS"/>
</dbReference>
<dbReference type="PROSITE" id="PS00107">
    <property type="entry name" value="PROTEIN_KINASE_ATP"/>
    <property type="match status" value="1"/>
</dbReference>
<feature type="compositionally biased region" description="Low complexity" evidence="14">
    <location>
        <begin position="322"/>
        <end position="332"/>
    </location>
</feature>
<evidence type="ECO:0000313" key="16">
    <source>
        <dbReference type="EMBL" id="OQS04741.1"/>
    </source>
</evidence>
<feature type="binding site" evidence="9 11">
    <location>
        <position position="72"/>
    </location>
    <ligand>
        <name>ATP</name>
        <dbReference type="ChEBI" id="CHEBI:30616"/>
    </ligand>
</feature>
<dbReference type="Pfam" id="PF00069">
    <property type="entry name" value="Pkinase"/>
    <property type="match status" value="1"/>
</dbReference>
<evidence type="ECO:0000256" key="12">
    <source>
        <dbReference type="RuleBase" id="RU000304"/>
    </source>
</evidence>
<evidence type="ECO:0000256" key="6">
    <source>
        <dbReference type="ARBA" id="ARBA00047899"/>
    </source>
</evidence>
<proteinExistence type="inferred from homology"/>
<evidence type="ECO:0000256" key="13">
    <source>
        <dbReference type="RuleBase" id="RU367134"/>
    </source>
</evidence>
<evidence type="ECO:0000259" key="15">
    <source>
        <dbReference type="PROSITE" id="PS50011"/>
    </source>
</evidence>
<dbReference type="EMBL" id="JNBS01000560">
    <property type="protein sequence ID" value="OQS04741.1"/>
    <property type="molecule type" value="Genomic_DNA"/>
</dbReference>
<evidence type="ECO:0000256" key="5">
    <source>
        <dbReference type="ARBA" id="ARBA00022840"/>
    </source>
</evidence>
<evidence type="ECO:0000313" key="17">
    <source>
        <dbReference type="Proteomes" id="UP000243217"/>
    </source>
</evidence>